<reference evidence="8 11" key="3">
    <citation type="submission" date="2018-07" db="EMBL/GenBank/DDBJ databases">
        <title>Genome sequence of extremly halophilic archaeon Halopelagius longus strain BC12-B1.</title>
        <authorList>
            <person name="Zhang X."/>
        </authorList>
    </citation>
    <scope>NUCLEOTIDE SEQUENCE [LARGE SCALE GENOMIC DNA]</scope>
    <source>
        <strain evidence="8 11">BC12-B1</strain>
    </source>
</reference>
<evidence type="ECO:0000256" key="2">
    <source>
        <dbReference type="ARBA" id="ARBA00022692"/>
    </source>
</evidence>
<feature type="transmembrane region" description="Helical" evidence="5">
    <location>
        <begin position="181"/>
        <end position="199"/>
    </location>
</feature>
<dbReference type="PANTHER" id="PTHR42729:SF1">
    <property type="entry name" value="OLIGO_DIPEPTIDE TRANSPORT, PERMEASE PROTEIN (DPPC-2)"/>
    <property type="match status" value="1"/>
</dbReference>
<keyword evidence="4 5" id="KW-0472">Membrane</keyword>
<dbReference type="Gene3D" id="1.10.3720.10">
    <property type="entry name" value="MetI-like"/>
    <property type="match status" value="1"/>
</dbReference>
<dbReference type="RefSeq" id="WP_092539096.1">
    <property type="nucleotide sequence ID" value="NZ_FNKQ01000005.1"/>
</dbReference>
<dbReference type="GO" id="GO:0005886">
    <property type="term" value="C:plasma membrane"/>
    <property type="evidence" value="ECO:0007669"/>
    <property type="project" value="UniProtKB-SubCell"/>
</dbReference>
<proteinExistence type="inferred from homology"/>
<evidence type="ECO:0000256" key="5">
    <source>
        <dbReference type="RuleBase" id="RU363032"/>
    </source>
</evidence>
<dbReference type="OrthoDB" id="312811at2157"/>
<name>A0A1H1GAG3_9EURY</name>
<keyword evidence="2 5" id="KW-0812">Transmembrane</keyword>
<feature type="region of interest" description="Disordered" evidence="6">
    <location>
        <begin position="1"/>
        <end position="22"/>
    </location>
</feature>
<evidence type="ECO:0000256" key="6">
    <source>
        <dbReference type="SAM" id="MobiDB-lite"/>
    </source>
</evidence>
<dbReference type="EMBL" id="QQST01000003">
    <property type="protein sequence ID" value="RDI69758.1"/>
    <property type="molecule type" value="Genomic_DNA"/>
</dbReference>
<dbReference type="AlphaFoldDB" id="A0A1H1GAG3"/>
<feature type="transmembrane region" description="Helical" evidence="5">
    <location>
        <begin position="152"/>
        <end position="175"/>
    </location>
</feature>
<dbReference type="PANTHER" id="PTHR42729">
    <property type="entry name" value="OLIGO/DIPEPTIDE TRANSPORT, PERMEASE PROTEIN (DPPC-2)"/>
    <property type="match status" value="1"/>
</dbReference>
<dbReference type="Proteomes" id="UP000199289">
    <property type="component" value="Unassembled WGS sequence"/>
</dbReference>
<dbReference type="GO" id="GO:0055085">
    <property type="term" value="P:transmembrane transport"/>
    <property type="evidence" value="ECO:0007669"/>
    <property type="project" value="InterPro"/>
</dbReference>
<evidence type="ECO:0000259" key="7">
    <source>
        <dbReference type="PROSITE" id="PS50928"/>
    </source>
</evidence>
<organism evidence="9 10">
    <name type="scientific">Halopelagius longus</name>
    <dbReference type="NCBI Taxonomy" id="1236180"/>
    <lineage>
        <taxon>Archaea</taxon>
        <taxon>Methanobacteriati</taxon>
        <taxon>Methanobacteriota</taxon>
        <taxon>Stenosarchaea group</taxon>
        <taxon>Halobacteria</taxon>
        <taxon>Halobacteriales</taxon>
        <taxon>Haloferacaceae</taxon>
    </lineage>
</organism>
<evidence type="ECO:0000256" key="1">
    <source>
        <dbReference type="ARBA" id="ARBA00004141"/>
    </source>
</evidence>
<dbReference type="PROSITE" id="PS50928">
    <property type="entry name" value="ABC_TM1"/>
    <property type="match status" value="1"/>
</dbReference>
<accession>A0A1H1GAG3</accession>
<feature type="domain" description="ABC transmembrane type-1" evidence="7">
    <location>
        <begin position="116"/>
        <end position="305"/>
    </location>
</feature>
<reference evidence="9" key="1">
    <citation type="submission" date="2016-10" db="EMBL/GenBank/DDBJ databases">
        <authorList>
            <person name="de Groot N.N."/>
        </authorList>
    </citation>
    <scope>NUCLEOTIDE SEQUENCE [LARGE SCALE GENOMIC DNA]</scope>
    <source>
        <strain evidence="9">CGMCC 1.12397</strain>
    </source>
</reference>
<keyword evidence="5" id="KW-0813">Transport</keyword>
<evidence type="ECO:0000313" key="8">
    <source>
        <dbReference type="EMBL" id="RDI69758.1"/>
    </source>
</evidence>
<feature type="compositionally biased region" description="Polar residues" evidence="6">
    <location>
        <begin position="1"/>
        <end position="12"/>
    </location>
</feature>
<evidence type="ECO:0000313" key="10">
    <source>
        <dbReference type="Proteomes" id="UP000199289"/>
    </source>
</evidence>
<dbReference type="CDD" id="cd06261">
    <property type="entry name" value="TM_PBP2"/>
    <property type="match status" value="1"/>
</dbReference>
<comment type="subcellular location">
    <subcellularLocation>
        <location evidence="5">Cell membrane</location>
        <topology evidence="5">Multi-pass membrane protein</topology>
    </subcellularLocation>
    <subcellularLocation>
        <location evidence="1">Membrane</location>
        <topology evidence="1">Multi-pass membrane protein</topology>
    </subcellularLocation>
</comment>
<feature type="transmembrane region" description="Helical" evidence="5">
    <location>
        <begin position="289"/>
        <end position="310"/>
    </location>
</feature>
<evidence type="ECO:0000256" key="4">
    <source>
        <dbReference type="ARBA" id="ARBA00023136"/>
    </source>
</evidence>
<dbReference type="InterPro" id="IPR000515">
    <property type="entry name" value="MetI-like"/>
</dbReference>
<dbReference type="SUPFAM" id="SSF161098">
    <property type="entry name" value="MetI-like"/>
    <property type="match status" value="1"/>
</dbReference>
<dbReference type="Pfam" id="PF00528">
    <property type="entry name" value="BPD_transp_1"/>
    <property type="match status" value="1"/>
</dbReference>
<evidence type="ECO:0000256" key="3">
    <source>
        <dbReference type="ARBA" id="ARBA00022989"/>
    </source>
</evidence>
<evidence type="ECO:0000313" key="11">
    <source>
        <dbReference type="Proteomes" id="UP000255421"/>
    </source>
</evidence>
<dbReference type="Proteomes" id="UP000255421">
    <property type="component" value="Unassembled WGS sequence"/>
</dbReference>
<keyword evidence="3 5" id="KW-1133">Transmembrane helix</keyword>
<dbReference type="InterPro" id="IPR035906">
    <property type="entry name" value="MetI-like_sf"/>
</dbReference>
<dbReference type="EMBL" id="FNKQ01000005">
    <property type="protein sequence ID" value="SDR09908.1"/>
    <property type="molecule type" value="Genomic_DNA"/>
</dbReference>
<gene>
    <name evidence="8" type="ORF">DWB78_16530</name>
    <name evidence="9" type="ORF">SAMN05216278_3613</name>
</gene>
<evidence type="ECO:0000313" key="9">
    <source>
        <dbReference type="EMBL" id="SDR09908.1"/>
    </source>
</evidence>
<protein>
    <submittedName>
        <fullName evidence="8">ABC transporter permease</fullName>
    </submittedName>
    <submittedName>
        <fullName evidence="9">Peptide/nickel transport system permease protein</fullName>
    </submittedName>
</protein>
<keyword evidence="11" id="KW-1185">Reference proteome</keyword>
<comment type="similarity">
    <text evidence="5">Belongs to the binding-protein-dependent transport system permease family.</text>
</comment>
<reference evidence="10" key="2">
    <citation type="submission" date="2016-10" db="EMBL/GenBank/DDBJ databases">
        <authorList>
            <person name="Varghese N."/>
            <person name="Submissions S."/>
        </authorList>
    </citation>
    <scope>NUCLEOTIDE SEQUENCE [LARGE SCALE GENOMIC DNA]</scope>
    <source>
        <strain evidence="10">CGMCC 1.12397</strain>
    </source>
</reference>
<feature type="transmembrane region" description="Helical" evidence="5">
    <location>
        <begin position="118"/>
        <end position="140"/>
    </location>
</feature>
<feature type="transmembrane region" description="Helical" evidence="5">
    <location>
        <begin position="58"/>
        <end position="77"/>
    </location>
</feature>
<sequence length="348" mass="38242">MSHTETSTNQDGQAEDGDSLFQVNSEVERTRRDRYRRWFDAVVVASCRIAWSDWRVRVGSLIILLYVIMGTVGVYFVEPPTIGEGARYVGAFQTTEFPLGTDNLGRDIFAQIVHATPWMLQMIASGAVFSTVVATAVGTVSGYKRGFTDRVLMTLTDIAMTIPGLPLVIVLSVLLQPRNPLVIGVVLSINAWAGLARSIRSQVLTIREESYIEASRTIGVPTGTIIREDILPNLMPYVVVNFVQAARNVIFASVGLYFLGLLPTSKPNWGVMMSRAYSTAGALYTWETAYWIITPMVTVILLVFGLILFAQGTDRLFNPRVRARHADTSGAVSADADADTDDTTKGMF</sequence>